<dbReference type="GO" id="GO:0003824">
    <property type="term" value="F:catalytic activity"/>
    <property type="evidence" value="ECO:0007669"/>
    <property type="project" value="InterPro"/>
</dbReference>
<organism evidence="10 11">
    <name type="scientific">Candidatus Korarchaeum cryptofilum</name>
    <dbReference type="NCBI Taxonomy" id="498846"/>
    <lineage>
        <taxon>Archaea</taxon>
        <taxon>Thermoproteota</taxon>
        <taxon>Candidatus Korarchaeia</taxon>
        <taxon>Candidatus Korarchaeales</taxon>
        <taxon>Candidatus Korarchaeaceae</taxon>
        <taxon>Candidatus Korarchaeum</taxon>
    </lineage>
</organism>
<dbReference type="InterPro" id="IPR023404">
    <property type="entry name" value="rSAM_horseshoe"/>
</dbReference>
<evidence type="ECO:0000256" key="5">
    <source>
        <dbReference type="ARBA" id="ARBA00022723"/>
    </source>
</evidence>
<comment type="cofactor">
    <cofactor evidence="1">
        <name>[4Fe-4S] cluster</name>
        <dbReference type="ChEBI" id="CHEBI:49883"/>
    </cofactor>
</comment>
<feature type="domain" description="B12-binding" evidence="8">
    <location>
        <begin position="9"/>
        <end position="143"/>
    </location>
</feature>
<dbReference type="Gene3D" id="3.40.50.280">
    <property type="entry name" value="Cobalamin-binding domain"/>
    <property type="match status" value="1"/>
</dbReference>
<evidence type="ECO:0000256" key="1">
    <source>
        <dbReference type="ARBA" id="ARBA00001966"/>
    </source>
</evidence>
<keyword evidence="7" id="KW-0411">Iron-sulfur</keyword>
<dbReference type="InterPro" id="IPR007197">
    <property type="entry name" value="rSAM"/>
</dbReference>
<keyword evidence="3" id="KW-0808">Transferase</keyword>
<dbReference type="PANTHER" id="PTHR43409:SF7">
    <property type="entry name" value="BLL1977 PROTEIN"/>
    <property type="match status" value="1"/>
</dbReference>
<dbReference type="InterPro" id="IPR051198">
    <property type="entry name" value="BchE-like"/>
</dbReference>
<dbReference type="GO" id="GO:0046872">
    <property type="term" value="F:metal ion binding"/>
    <property type="evidence" value="ECO:0007669"/>
    <property type="project" value="UniProtKB-KW"/>
</dbReference>
<evidence type="ECO:0000313" key="10">
    <source>
        <dbReference type="EMBL" id="RSN67161.1"/>
    </source>
</evidence>
<dbReference type="PROSITE" id="PS51332">
    <property type="entry name" value="B12_BINDING"/>
    <property type="match status" value="1"/>
</dbReference>
<dbReference type="SFLD" id="SFLDG01082">
    <property type="entry name" value="B12-binding_domain_containing"/>
    <property type="match status" value="1"/>
</dbReference>
<evidence type="ECO:0000256" key="7">
    <source>
        <dbReference type="ARBA" id="ARBA00023014"/>
    </source>
</evidence>
<evidence type="ECO:0000256" key="6">
    <source>
        <dbReference type="ARBA" id="ARBA00023004"/>
    </source>
</evidence>
<protein>
    <submittedName>
        <fullName evidence="10">Radical SAM protein</fullName>
    </submittedName>
</protein>
<dbReference type="PROSITE" id="PS51918">
    <property type="entry name" value="RADICAL_SAM"/>
    <property type="match status" value="1"/>
</dbReference>
<dbReference type="RefSeq" id="WP_125742939.1">
    <property type="nucleotide sequence ID" value="NZ_RCOR01000049.1"/>
</dbReference>
<dbReference type="InterPro" id="IPR034466">
    <property type="entry name" value="Methyltransferase_Class_B"/>
</dbReference>
<evidence type="ECO:0000256" key="3">
    <source>
        <dbReference type="ARBA" id="ARBA00022679"/>
    </source>
</evidence>
<gene>
    <name evidence="10" type="ORF">D9Q81_09075</name>
</gene>
<comment type="caution">
    <text evidence="10">The sequence shown here is derived from an EMBL/GenBank/DDBJ whole genome shotgun (WGS) entry which is preliminary data.</text>
</comment>
<dbReference type="InterPro" id="IPR036724">
    <property type="entry name" value="Cobalamin-bd_sf"/>
</dbReference>
<keyword evidence="2" id="KW-0489">Methyltransferase</keyword>
<keyword evidence="4" id="KW-0949">S-adenosyl-L-methionine</keyword>
<dbReference type="Gene3D" id="3.80.30.20">
    <property type="entry name" value="tm_1862 like domain"/>
    <property type="match status" value="1"/>
</dbReference>
<dbReference type="EMBL" id="RCOR01000049">
    <property type="protein sequence ID" value="RSN67161.1"/>
    <property type="molecule type" value="Genomic_DNA"/>
</dbReference>
<dbReference type="Proteomes" id="UP000278149">
    <property type="component" value="Unassembled WGS sequence"/>
</dbReference>
<evidence type="ECO:0000259" key="9">
    <source>
        <dbReference type="PROSITE" id="PS51918"/>
    </source>
</evidence>
<dbReference type="SFLD" id="SFLDG01123">
    <property type="entry name" value="methyltransferase_(Class_B)"/>
    <property type="match status" value="1"/>
</dbReference>
<dbReference type="InterPro" id="IPR006638">
    <property type="entry name" value="Elp3/MiaA/NifB-like_rSAM"/>
</dbReference>
<dbReference type="Pfam" id="PF02310">
    <property type="entry name" value="B12-binding"/>
    <property type="match status" value="1"/>
</dbReference>
<dbReference type="GO" id="GO:0051539">
    <property type="term" value="F:4 iron, 4 sulfur cluster binding"/>
    <property type="evidence" value="ECO:0007669"/>
    <property type="project" value="UniProtKB-KW"/>
</dbReference>
<feature type="domain" description="Radical SAM core" evidence="9">
    <location>
        <begin position="189"/>
        <end position="404"/>
    </location>
</feature>
<evidence type="ECO:0000313" key="11">
    <source>
        <dbReference type="Proteomes" id="UP000278149"/>
    </source>
</evidence>
<sequence>MRVALVVPPTRSSIAEVLGVNGIPLGLAYLASIAREEGHDVAIFDFAAMNLDIESSKLKLREFDPDIVGISSTTPTIYDAYGIARAAKEINENSIVMIGGPHVTFLPLYTLRSCPQIDAVVRGEGEETFRESLKALEREFSVDSLKGIRGITYRSSSGEIKENQQRPLIRDLDSLPIPAYDLIDWDLYRVGKLRYGVIMSSRGCPFNCIFCSSSLQFGSIWRAHSVRRVVEELRLLREDFGIREIEFLDDTFTLNRKRAREICDEIVREGIDLSWSASSRVNTLDRETADSMRRAGAHTVYLGIESGTQRVLDFIGKGITVTQAVDAVKTALKSGLQALGSFVIGFPVERKEDIERTIGFAKSLGLKYAQFTVATPYPGTRLWDFALKNKLIATLNWRLYTTVNVVMRSFHLKMNQIQRMLLKAYLTFYLRPSYFLKDLLNPKGSVIRRALPSIMRAIRGLLRMEGNRYNYDEDLDDILKDLG</sequence>
<dbReference type="SUPFAM" id="SSF102114">
    <property type="entry name" value="Radical SAM enzymes"/>
    <property type="match status" value="1"/>
</dbReference>
<accession>A0A3R9PBB7</accession>
<evidence type="ECO:0000256" key="2">
    <source>
        <dbReference type="ARBA" id="ARBA00022603"/>
    </source>
</evidence>
<dbReference type="SUPFAM" id="SSF52242">
    <property type="entry name" value="Cobalamin (vitamin B12)-binding domain"/>
    <property type="match status" value="1"/>
</dbReference>
<dbReference type="SMART" id="SM00729">
    <property type="entry name" value="Elp3"/>
    <property type="match status" value="1"/>
</dbReference>
<dbReference type="AlphaFoldDB" id="A0A3R9PBB7"/>
<dbReference type="GO" id="GO:0031419">
    <property type="term" value="F:cobalamin binding"/>
    <property type="evidence" value="ECO:0007669"/>
    <property type="project" value="InterPro"/>
</dbReference>
<name>A0A3R9PBB7_9CREN</name>
<dbReference type="PANTHER" id="PTHR43409">
    <property type="entry name" value="ANAEROBIC MAGNESIUM-PROTOPORPHYRIN IX MONOMETHYL ESTER CYCLASE-RELATED"/>
    <property type="match status" value="1"/>
</dbReference>
<keyword evidence="6" id="KW-0408">Iron</keyword>
<evidence type="ECO:0000256" key="4">
    <source>
        <dbReference type="ARBA" id="ARBA00022691"/>
    </source>
</evidence>
<dbReference type="SFLD" id="SFLDS00029">
    <property type="entry name" value="Radical_SAM"/>
    <property type="match status" value="1"/>
</dbReference>
<reference evidence="10 11" key="1">
    <citation type="submission" date="2018-10" db="EMBL/GenBank/DDBJ databases">
        <title>Co-occurring genomic capacity for anaerobic methane metabolism and dissimilatory sulfite reduction discovered in the Korarchaeota.</title>
        <authorList>
            <person name="Mckay L.J."/>
            <person name="Dlakic M."/>
            <person name="Fields M.W."/>
            <person name="Delmont T.O."/>
            <person name="Eren A.M."/>
            <person name="Jay Z.J."/>
            <person name="Klingelsmith K.B."/>
            <person name="Rusch D.B."/>
            <person name="Inskeep W.P."/>
        </authorList>
    </citation>
    <scope>NUCLEOTIDE SEQUENCE [LARGE SCALE GENOMIC DNA]</scope>
    <source>
        <strain evidence="10 11">WS</strain>
    </source>
</reference>
<dbReference type="InterPro" id="IPR058240">
    <property type="entry name" value="rSAM_sf"/>
</dbReference>
<evidence type="ECO:0000259" key="8">
    <source>
        <dbReference type="PROSITE" id="PS51332"/>
    </source>
</evidence>
<dbReference type="InterPro" id="IPR006158">
    <property type="entry name" value="Cobalamin-bd"/>
</dbReference>
<dbReference type="CDD" id="cd02068">
    <property type="entry name" value="radical_SAM_B12_BD"/>
    <property type="match status" value="1"/>
</dbReference>
<keyword evidence="5" id="KW-0479">Metal-binding</keyword>
<dbReference type="CDD" id="cd01335">
    <property type="entry name" value="Radical_SAM"/>
    <property type="match status" value="1"/>
</dbReference>
<dbReference type="Pfam" id="PF04055">
    <property type="entry name" value="Radical_SAM"/>
    <property type="match status" value="1"/>
</dbReference>
<proteinExistence type="predicted"/>